<evidence type="ECO:0000256" key="2">
    <source>
        <dbReference type="ARBA" id="ARBA00023125"/>
    </source>
</evidence>
<evidence type="ECO:0000256" key="5">
    <source>
        <dbReference type="SAM" id="MobiDB-lite"/>
    </source>
</evidence>
<comment type="subcellular location">
    <subcellularLocation>
        <location evidence="1">Nucleus</location>
    </subcellularLocation>
</comment>
<evidence type="ECO:0000256" key="4">
    <source>
        <dbReference type="PROSITE-ProRule" id="PRU00267"/>
    </source>
</evidence>
<reference evidence="7" key="1">
    <citation type="submission" date="2014-03" db="EMBL/GenBank/DDBJ databases">
        <authorList>
            <person name="Saikia M."/>
            <person name="Chaudhari Y."/>
            <person name="Khan M."/>
            <person name="Devi D."/>
        </authorList>
    </citation>
    <scope>NUCLEOTIDE SEQUENCE</scope>
</reference>
<evidence type="ECO:0000256" key="1">
    <source>
        <dbReference type="ARBA" id="ARBA00004123"/>
    </source>
</evidence>
<evidence type="ECO:0000259" key="6">
    <source>
        <dbReference type="PROSITE" id="PS50118"/>
    </source>
</evidence>
<dbReference type="GO" id="GO:0000122">
    <property type="term" value="P:negative regulation of transcription by RNA polymerase II"/>
    <property type="evidence" value="ECO:0007669"/>
    <property type="project" value="TreeGrafter"/>
</dbReference>
<dbReference type="SUPFAM" id="SSF47095">
    <property type="entry name" value="HMG-box"/>
    <property type="match status" value="1"/>
</dbReference>
<dbReference type="PANTHER" id="PTHR10270:SF324">
    <property type="entry name" value="SOX DOMAIN-CONTAINING PROTEIN DICHAETE-RELATED"/>
    <property type="match status" value="1"/>
</dbReference>
<dbReference type="EMBL" id="KJ623265">
    <property type="protein sequence ID" value="AJG06870.1"/>
    <property type="molecule type" value="Genomic_DNA"/>
</dbReference>
<reference evidence="7" key="2">
    <citation type="journal article" date="2015" name="Zhongguo Shui Chan Ke Xue">
        <title>Cloning and tissue expression analysis of the full length cDNA encoding the Sox19 gene in Chinese giant salamander (Andriasdavidianus).</title>
        <authorList>
            <person name="Liu J."/>
            <person name="He Q."/>
            <person name="Liu L."/>
            <person name="Li C."/>
            <person name="Wang Q."/>
        </authorList>
    </citation>
    <scope>NUCLEOTIDE SEQUENCE</scope>
</reference>
<dbReference type="CDD" id="cd22028">
    <property type="entry name" value="HMG-box_SoxA_SoxB_SoxG"/>
    <property type="match status" value="1"/>
</dbReference>
<keyword evidence="2 4" id="KW-0238">DNA-binding</keyword>
<name>A0A158V937_ANDDA</name>
<organism evidence="7">
    <name type="scientific">Andrias davidianus</name>
    <name type="common">Chinese giant salamander</name>
    <name type="synonym">Sieboldia davidiana</name>
    <dbReference type="NCBI Taxonomy" id="141262"/>
    <lineage>
        <taxon>Eukaryota</taxon>
        <taxon>Metazoa</taxon>
        <taxon>Chordata</taxon>
        <taxon>Craniata</taxon>
        <taxon>Vertebrata</taxon>
        <taxon>Euteleostomi</taxon>
        <taxon>Amphibia</taxon>
        <taxon>Batrachia</taxon>
        <taxon>Caudata</taxon>
        <taxon>Cryptobranchoidea</taxon>
        <taxon>Cryptobranchidae</taxon>
        <taxon>Andrias</taxon>
    </lineage>
</organism>
<dbReference type="GO" id="GO:0007420">
    <property type="term" value="P:brain development"/>
    <property type="evidence" value="ECO:0007669"/>
    <property type="project" value="TreeGrafter"/>
</dbReference>
<sequence>MYTMMDQQMKVQMPQHTSGLPPGGEKTRPCEPVVDPMDKVKRPMNAFMVWSSTQRRKMAQENPKMHNSEISKRLGAEWKLLSDAEKRPFIDEAKRLRATHMKEYPDYKYKPRRKSKAALKKEPTNKYTMPAGAMLSQGPGGSPRMETYAWGPAGGYAPMQNESMAYQQQYHRYELSSLQYPPGLTPAQNYMNGTGSYSLSYGAPAQQTSPGMTVVKQEPGSHPPSPTPLHHRGGLQSSDFRDMMSMYGLTSSDMSESAGHQRAYHVSQPHYQNLVLNGTSPLTHL</sequence>
<feature type="region of interest" description="Disordered" evidence="5">
    <location>
        <begin position="204"/>
        <end position="237"/>
    </location>
</feature>
<feature type="compositionally biased region" description="Polar residues" evidence="5">
    <location>
        <begin position="1"/>
        <end position="18"/>
    </location>
</feature>
<dbReference type="AlphaFoldDB" id="A0A158V937"/>
<dbReference type="InterPro" id="IPR009071">
    <property type="entry name" value="HMG_box_dom"/>
</dbReference>
<keyword evidence="3 4" id="KW-0539">Nucleus</keyword>
<dbReference type="GO" id="GO:0001228">
    <property type="term" value="F:DNA-binding transcription activator activity, RNA polymerase II-specific"/>
    <property type="evidence" value="ECO:0007669"/>
    <property type="project" value="TreeGrafter"/>
</dbReference>
<dbReference type="Gene3D" id="1.10.30.10">
    <property type="entry name" value="High mobility group box domain"/>
    <property type="match status" value="1"/>
</dbReference>
<dbReference type="FunFam" id="1.10.30.10:FF:000002">
    <property type="entry name" value="transcription factor Sox-2"/>
    <property type="match status" value="1"/>
</dbReference>
<dbReference type="PROSITE" id="PS50118">
    <property type="entry name" value="HMG_BOX_2"/>
    <property type="match status" value="1"/>
</dbReference>
<dbReference type="PANTHER" id="PTHR10270">
    <property type="entry name" value="SOX TRANSCRIPTION FACTOR"/>
    <property type="match status" value="1"/>
</dbReference>
<evidence type="ECO:0000313" key="7">
    <source>
        <dbReference type="EMBL" id="AJG06870.1"/>
    </source>
</evidence>
<dbReference type="GO" id="GO:0005634">
    <property type="term" value="C:nucleus"/>
    <property type="evidence" value="ECO:0007669"/>
    <property type="project" value="UniProtKB-SubCell"/>
</dbReference>
<dbReference type="SMART" id="SM00398">
    <property type="entry name" value="HMG"/>
    <property type="match status" value="1"/>
</dbReference>
<feature type="domain" description="HMG box" evidence="6">
    <location>
        <begin position="40"/>
        <end position="108"/>
    </location>
</feature>
<dbReference type="Pfam" id="PF00505">
    <property type="entry name" value="HMG_box"/>
    <property type="match status" value="1"/>
</dbReference>
<protein>
    <submittedName>
        <fullName evidence="7">Sox19</fullName>
    </submittedName>
</protein>
<accession>A0A158V937</accession>
<proteinExistence type="predicted"/>
<feature type="region of interest" description="Disordered" evidence="5">
    <location>
        <begin position="1"/>
        <end position="29"/>
    </location>
</feature>
<feature type="DNA-binding region" description="HMG box" evidence="4">
    <location>
        <begin position="40"/>
        <end position="108"/>
    </location>
</feature>
<dbReference type="InterPro" id="IPR036910">
    <property type="entry name" value="HMG_box_dom_sf"/>
</dbReference>
<dbReference type="GO" id="GO:0030182">
    <property type="term" value="P:neuron differentiation"/>
    <property type="evidence" value="ECO:0007669"/>
    <property type="project" value="TreeGrafter"/>
</dbReference>
<dbReference type="InterPro" id="IPR050140">
    <property type="entry name" value="SRY-related_HMG-box_TF-like"/>
</dbReference>
<evidence type="ECO:0000256" key="3">
    <source>
        <dbReference type="ARBA" id="ARBA00023242"/>
    </source>
</evidence>
<dbReference type="GO" id="GO:0000978">
    <property type="term" value="F:RNA polymerase II cis-regulatory region sequence-specific DNA binding"/>
    <property type="evidence" value="ECO:0007669"/>
    <property type="project" value="TreeGrafter"/>
</dbReference>